<dbReference type="AlphaFoldDB" id="A0A0A1XKF2"/>
<reference evidence="2" key="2">
    <citation type="journal article" date="2015" name="Gigascience">
        <title>Reconstructing a comprehensive transcriptome assembly of a white-pupal translocated strain of the pest fruit fly Bactrocera cucurbitae.</title>
        <authorList>
            <person name="Sim S.B."/>
            <person name="Calla B."/>
            <person name="Hall B."/>
            <person name="DeRego T."/>
            <person name="Geib S.M."/>
        </authorList>
    </citation>
    <scope>NUCLEOTIDE SEQUENCE</scope>
</reference>
<keyword evidence="1" id="KW-0732">Signal</keyword>
<organism evidence="2">
    <name type="scientific">Zeugodacus cucurbitae</name>
    <name type="common">Melon fruit fly</name>
    <name type="synonym">Bactrocera cucurbitae</name>
    <dbReference type="NCBI Taxonomy" id="28588"/>
    <lineage>
        <taxon>Eukaryota</taxon>
        <taxon>Metazoa</taxon>
        <taxon>Ecdysozoa</taxon>
        <taxon>Arthropoda</taxon>
        <taxon>Hexapoda</taxon>
        <taxon>Insecta</taxon>
        <taxon>Pterygota</taxon>
        <taxon>Neoptera</taxon>
        <taxon>Endopterygota</taxon>
        <taxon>Diptera</taxon>
        <taxon>Brachycera</taxon>
        <taxon>Muscomorpha</taxon>
        <taxon>Tephritoidea</taxon>
        <taxon>Tephritidae</taxon>
        <taxon>Zeugodacus</taxon>
        <taxon>Zeugodacus</taxon>
    </lineage>
</organism>
<evidence type="ECO:0000256" key="1">
    <source>
        <dbReference type="SAM" id="SignalP"/>
    </source>
</evidence>
<name>A0A0A1XKF2_ZEUCU</name>
<feature type="signal peptide" evidence="1">
    <location>
        <begin position="1"/>
        <end position="27"/>
    </location>
</feature>
<gene>
    <name evidence="2" type="primary">UBP25</name>
    <name evidence="2" type="ORF">g.29164</name>
</gene>
<feature type="chain" id="PRO_5001995052" evidence="1">
    <location>
        <begin position="28"/>
        <end position="172"/>
    </location>
</feature>
<evidence type="ECO:0000313" key="2">
    <source>
        <dbReference type="EMBL" id="JAD11345.1"/>
    </source>
</evidence>
<keyword evidence="2" id="KW-0378">Hydrolase</keyword>
<protein>
    <submittedName>
        <fullName evidence="2">Ubiquitin carboxyl-terminal hydrolase 25</fullName>
    </submittedName>
</protein>
<proteinExistence type="predicted"/>
<dbReference type="GO" id="GO:0016787">
    <property type="term" value="F:hydrolase activity"/>
    <property type="evidence" value="ECO:0007669"/>
    <property type="project" value="UniProtKB-KW"/>
</dbReference>
<dbReference type="EMBL" id="GBXI01002947">
    <property type="protein sequence ID" value="JAD11345.1"/>
    <property type="molecule type" value="Transcribed_RNA"/>
</dbReference>
<sequence>MSLFLLHYIQYALLLILLQYLMHQAAAGSTTMEVAHHKCSDKECRQSHENAMLMKFIREQQRKKQQQLLDNPKYTGDRQSFRHHNAVKATTTTSAPKIRSVNGKKTLFSKRNAFINSQNITTTLNIRRNSTQLPYNTTTGTGTAHNGTEPYAEQIVLYMVAQRKCNHHRRRC</sequence>
<reference evidence="2" key="1">
    <citation type="submission" date="2014-11" db="EMBL/GenBank/DDBJ databases">
        <authorList>
            <person name="Geib S."/>
        </authorList>
    </citation>
    <scope>NUCLEOTIDE SEQUENCE</scope>
</reference>
<accession>A0A0A1XKF2</accession>